<name>A0A0G9HHU7_9GAMM</name>
<proteinExistence type="predicted"/>
<keyword evidence="2" id="KW-1185">Reference proteome</keyword>
<dbReference type="RefSeq" id="WP_046967547.1">
    <property type="nucleotide sequence ID" value="NZ_CP017480.1"/>
</dbReference>
<dbReference type="OrthoDB" id="9785236at2"/>
<gene>
    <name evidence="1" type="ORF">BJI69_19240</name>
</gene>
<dbReference type="GO" id="GO:0016811">
    <property type="term" value="F:hydrolase activity, acting on carbon-nitrogen (but not peptide) bonds, in linear amides"/>
    <property type="evidence" value="ECO:0007669"/>
    <property type="project" value="InterPro"/>
</dbReference>
<dbReference type="SUPFAM" id="SSF141130">
    <property type="entry name" value="Acetamidase/Formamidase-like"/>
    <property type="match status" value="1"/>
</dbReference>
<dbReference type="PANTHER" id="PTHR31891">
    <property type="entry name" value="FORMAMIDASE C869.04-RELATED"/>
    <property type="match status" value="1"/>
</dbReference>
<organism evidence="1 2">
    <name type="scientific">Luteibacter rhizovicinus DSM 16549</name>
    <dbReference type="NCBI Taxonomy" id="1440763"/>
    <lineage>
        <taxon>Bacteria</taxon>
        <taxon>Pseudomonadati</taxon>
        <taxon>Pseudomonadota</taxon>
        <taxon>Gammaproteobacteria</taxon>
        <taxon>Lysobacterales</taxon>
        <taxon>Rhodanobacteraceae</taxon>
        <taxon>Luteibacter</taxon>
    </lineage>
</organism>
<dbReference type="AlphaFoldDB" id="A0A0G9HHU7"/>
<dbReference type="PANTHER" id="PTHR31891:SF1">
    <property type="entry name" value="FORMAMIDASE C869.04-RELATED"/>
    <property type="match status" value="1"/>
</dbReference>
<dbReference type="PATRIC" id="fig|1440763.5.peg.1781"/>
<dbReference type="Proteomes" id="UP000182987">
    <property type="component" value="Chromosome"/>
</dbReference>
<dbReference type="InterPro" id="IPR004304">
    <property type="entry name" value="FmdA_AmdA"/>
</dbReference>
<sequence>MLRRLALLGLCLPLAAYATDTPVETWLVKTDLWGNTAYQTLSLSRNGDTLSGTFDGDRLVGTRHGPSLDVTVTDADKATHHLKATIDGEAMVGVADDPDTNHPGRRVSHAFTGRRLPERSRASPQVVTFTPKDYANEFSASRAPVLTLWPGDGVRTRTIDSGGVDEKGDTVALFGNPQVGPFYVMSAEPGDTLVVHIKRLRLNRDYADSLDSIVGPALGQSLAGKAQELGKPIRWKLDLANGVASPMSPSPALAHYRVPVRPMLGGMAVAPGFGSPAMSTGDTGRSGGNMDFNQVIEGNTVYLPVYQPGALLYFGDAHALQGDGETSQYALETSMDVELSVDVIHGKTIAMPRVESPTQIMALGQAGSIDEATRAATTGLVKWLAQDYGLSLSDAAQVLGSAVHYSVANLAGRSVGVAASLDKALLSNLGKPVQPSPAK</sequence>
<reference evidence="2" key="1">
    <citation type="submission" date="2016-09" db="EMBL/GenBank/DDBJ databases">
        <authorList>
            <person name="Lysoe E."/>
        </authorList>
    </citation>
    <scope>NUCLEOTIDE SEQUENCE [LARGE SCALE GENOMIC DNA]</scope>
    <source>
        <strain evidence="2">LJ96T</strain>
    </source>
</reference>
<dbReference type="STRING" id="1440763.BJI69_19240"/>
<protein>
    <submittedName>
        <fullName evidence="1">Acetamidase</fullName>
    </submittedName>
</protein>
<dbReference type="Gene3D" id="3.10.28.20">
    <property type="entry name" value="Acetamidase/Formamidase-like domains"/>
    <property type="match status" value="1"/>
</dbReference>
<dbReference type="Gene3D" id="2.60.120.580">
    <property type="entry name" value="Acetamidase/Formamidase-like domains"/>
    <property type="match status" value="1"/>
</dbReference>
<dbReference type="Pfam" id="PF03069">
    <property type="entry name" value="FmdA_AmdA"/>
    <property type="match status" value="1"/>
</dbReference>
<evidence type="ECO:0000313" key="1">
    <source>
        <dbReference type="EMBL" id="APG05828.1"/>
    </source>
</evidence>
<evidence type="ECO:0000313" key="2">
    <source>
        <dbReference type="Proteomes" id="UP000182987"/>
    </source>
</evidence>
<accession>A0A0G9HHU7</accession>
<dbReference type="EMBL" id="CP017480">
    <property type="protein sequence ID" value="APG05828.1"/>
    <property type="molecule type" value="Genomic_DNA"/>
</dbReference>
<dbReference type="KEGG" id="lrz:BJI69_19240"/>